<dbReference type="PROSITE" id="PS50056">
    <property type="entry name" value="TYR_PHOSPHATASE_2"/>
    <property type="match status" value="1"/>
</dbReference>
<feature type="domain" description="Tyrosine-protein phosphatase" evidence="5">
    <location>
        <begin position="205"/>
        <end position="351"/>
    </location>
</feature>
<keyword evidence="3" id="KW-0378">Hydrolase</keyword>
<evidence type="ECO:0000256" key="4">
    <source>
        <dbReference type="ARBA" id="ARBA00022912"/>
    </source>
</evidence>
<gene>
    <name evidence="7" type="ORF">UREG_05585</name>
</gene>
<dbReference type="PANTHER" id="PTHR45848">
    <property type="entry name" value="DUAL SPECIFICITY PROTEIN PHOSPHATASE 12 FAMILY MEMBER"/>
    <property type="match status" value="1"/>
</dbReference>
<dbReference type="GO" id="GO:0004725">
    <property type="term" value="F:protein tyrosine phosphatase activity"/>
    <property type="evidence" value="ECO:0007669"/>
    <property type="project" value="UniProtKB-EC"/>
</dbReference>
<evidence type="ECO:0000313" key="7">
    <source>
        <dbReference type="EMBL" id="EEP80743.1"/>
    </source>
</evidence>
<organism evidence="7 8">
    <name type="scientific">Uncinocarpus reesii (strain UAMH 1704)</name>
    <dbReference type="NCBI Taxonomy" id="336963"/>
    <lineage>
        <taxon>Eukaryota</taxon>
        <taxon>Fungi</taxon>
        <taxon>Dikarya</taxon>
        <taxon>Ascomycota</taxon>
        <taxon>Pezizomycotina</taxon>
        <taxon>Eurotiomycetes</taxon>
        <taxon>Eurotiomycetidae</taxon>
        <taxon>Onygenales</taxon>
        <taxon>Onygenaceae</taxon>
        <taxon>Uncinocarpus</taxon>
    </lineage>
</organism>
<dbReference type="eggNOG" id="KOG1716">
    <property type="taxonomic scope" value="Eukaryota"/>
</dbReference>
<dbReference type="STRING" id="336963.C4JSZ6"/>
<dbReference type="RefSeq" id="XP_002584896.1">
    <property type="nucleotide sequence ID" value="XM_002584850.1"/>
</dbReference>
<dbReference type="GeneID" id="8441091"/>
<dbReference type="PROSITE" id="PS50054">
    <property type="entry name" value="TYR_PHOSPHATASE_DUAL"/>
    <property type="match status" value="1"/>
</dbReference>
<accession>C4JSZ6</accession>
<keyword evidence="8" id="KW-1185">Reference proteome</keyword>
<proteinExistence type="inferred from homology"/>
<dbReference type="SMART" id="SM00195">
    <property type="entry name" value="DSPc"/>
    <property type="match status" value="1"/>
</dbReference>
<evidence type="ECO:0000256" key="2">
    <source>
        <dbReference type="ARBA" id="ARBA00013064"/>
    </source>
</evidence>
<keyword evidence="4" id="KW-0904">Protein phosphatase</keyword>
<dbReference type="InterPro" id="IPR000387">
    <property type="entry name" value="Tyr_Pase_dom"/>
</dbReference>
<evidence type="ECO:0000256" key="1">
    <source>
        <dbReference type="ARBA" id="ARBA00008601"/>
    </source>
</evidence>
<dbReference type="InterPro" id="IPR020422">
    <property type="entry name" value="TYR_PHOSPHATASE_DUAL_dom"/>
</dbReference>
<dbReference type="KEGG" id="ure:UREG_05585"/>
<dbReference type="EC" id="3.1.3.48" evidence="2"/>
<comment type="similarity">
    <text evidence="1">Belongs to the protein-tyrosine phosphatase family. Non-receptor class dual specificity subfamily.</text>
</comment>
<name>C4JSZ6_UNCRE</name>
<dbReference type="VEuPathDB" id="FungiDB:UREG_05585"/>
<evidence type="ECO:0000313" key="8">
    <source>
        <dbReference type="Proteomes" id="UP000002058"/>
    </source>
</evidence>
<dbReference type="GO" id="GO:0008138">
    <property type="term" value="F:protein tyrosine/serine/threonine phosphatase activity"/>
    <property type="evidence" value="ECO:0007669"/>
    <property type="project" value="TreeGrafter"/>
</dbReference>
<dbReference type="InterPro" id="IPR029021">
    <property type="entry name" value="Prot-tyrosine_phosphatase-like"/>
</dbReference>
<dbReference type="Pfam" id="PF00782">
    <property type="entry name" value="DSPc"/>
    <property type="match status" value="1"/>
</dbReference>
<dbReference type="Proteomes" id="UP000002058">
    <property type="component" value="Unassembled WGS sequence"/>
</dbReference>
<evidence type="ECO:0000256" key="3">
    <source>
        <dbReference type="ARBA" id="ARBA00022801"/>
    </source>
</evidence>
<dbReference type="InterPro" id="IPR000340">
    <property type="entry name" value="Dual-sp_phosphatase_cat-dom"/>
</dbReference>
<sequence length="409" mass="45144">MAVLEQAERKNPPCESGEEGLNLPIACQSTCIYEAFCPRLCRSDLLGWSVSSQQPPTNDAPIALKFLRQGSFPENLERNQSPGGASPHVVSCRIAVQRSHPLSASRKQQDAARLSSEMFVVLRLPTCKKQTASSAVLPSSPRIVHLVASCYSQPSRARIIWIDEERLLFASISTLIPLGAARPGSLVIWSLALCPLEITLDCLMAISKIGNDNLYVGGFMSLSNSLALKNANITHVVTVMRGGADKDRFKTFKHHLHIAVDDMSDEDLLQHFPITNAFVRSGLEEGGGVLIHCAMGKSRSAAVCIAFLLHRDPTAMDPHGVLAILRQSRQMCEPNPGFMEQLLLYHQMGCPENVTDHPLYQRWLYQRAVEESVACGRGPELDEIRFEDQAADGTEENDKATEVRCRKCR</sequence>
<dbReference type="SUPFAM" id="SSF52799">
    <property type="entry name" value="(Phosphotyrosine protein) phosphatases II"/>
    <property type="match status" value="1"/>
</dbReference>
<dbReference type="InParanoid" id="C4JSZ6"/>
<dbReference type="AlphaFoldDB" id="C4JSZ6"/>
<evidence type="ECO:0000259" key="5">
    <source>
        <dbReference type="PROSITE" id="PS50054"/>
    </source>
</evidence>
<reference evidence="8" key="1">
    <citation type="journal article" date="2009" name="Genome Res.">
        <title>Comparative genomic analyses of the human fungal pathogens Coccidioides and their relatives.</title>
        <authorList>
            <person name="Sharpton T.J."/>
            <person name="Stajich J.E."/>
            <person name="Rounsley S.D."/>
            <person name="Gardner M.J."/>
            <person name="Wortman J.R."/>
            <person name="Jordar V.S."/>
            <person name="Maiti R."/>
            <person name="Kodira C.D."/>
            <person name="Neafsey D.E."/>
            <person name="Zeng Q."/>
            <person name="Hung C.-Y."/>
            <person name="McMahan C."/>
            <person name="Muszewska A."/>
            <person name="Grynberg M."/>
            <person name="Mandel M.A."/>
            <person name="Kellner E.M."/>
            <person name="Barker B.M."/>
            <person name="Galgiani J.N."/>
            <person name="Orbach M.J."/>
            <person name="Kirkland T.N."/>
            <person name="Cole G.T."/>
            <person name="Henn M.R."/>
            <person name="Birren B.W."/>
            <person name="Taylor J.W."/>
        </authorList>
    </citation>
    <scope>NUCLEOTIDE SEQUENCE [LARGE SCALE GENOMIC DNA]</scope>
    <source>
        <strain evidence="8">UAMH 1704</strain>
    </source>
</reference>
<dbReference type="InterPro" id="IPR016130">
    <property type="entry name" value="Tyr_Pase_AS"/>
</dbReference>
<feature type="domain" description="Tyrosine specific protein phosphatases" evidence="6">
    <location>
        <begin position="269"/>
        <end position="329"/>
    </location>
</feature>
<protein>
    <recommendedName>
        <fullName evidence="2">protein-tyrosine-phosphatase</fullName>
        <ecNumber evidence="2">3.1.3.48</ecNumber>
    </recommendedName>
</protein>
<dbReference type="OrthoDB" id="2017893at2759"/>
<dbReference type="GO" id="GO:0005634">
    <property type="term" value="C:nucleus"/>
    <property type="evidence" value="ECO:0007669"/>
    <property type="project" value="TreeGrafter"/>
</dbReference>
<dbReference type="HOGENOM" id="CLU_672996_0_0_1"/>
<dbReference type="PANTHER" id="PTHR45848:SF4">
    <property type="entry name" value="DUAL SPECIFICITY PROTEIN PHOSPHATASE 12"/>
    <property type="match status" value="1"/>
</dbReference>
<dbReference type="PROSITE" id="PS00383">
    <property type="entry name" value="TYR_PHOSPHATASE_1"/>
    <property type="match status" value="1"/>
</dbReference>
<dbReference type="Gene3D" id="3.90.190.10">
    <property type="entry name" value="Protein tyrosine phosphatase superfamily"/>
    <property type="match status" value="1"/>
</dbReference>
<dbReference type="CDD" id="cd14518">
    <property type="entry name" value="DSP_fungal_YVH1"/>
    <property type="match status" value="1"/>
</dbReference>
<evidence type="ECO:0000259" key="6">
    <source>
        <dbReference type="PROSITE" id="PS50056"/>
    </source>
</evidence>
<dbReference type="EMBL" id="CH476617">
    <property type="protein sequence ID" value="EEP80743.1"/>
    <property type="molecule type" value="Genomic_DNA"/>
</dbReference>